<organism evidence="1 2">
    <name type="scientific">Kibdelosporangium aridum</name>
    <dbReference type="NCBI Taxonomy" id="2030"/>
    <lineage>
        <taxon>Bacteria</taxon>
        <taxon>Bacillati</taxon>
        <taxon>Actinomycetota</taxon>
        <taxon>Actinomycetes</taxon>
        <taxon>Pseudonocardiales</taxon>
        <taxon>Pseudonocardiaceae</taxon>
        <taxon>Kibdelosporangium</taxon>
    </lineage>
</organism>
<dbReference type="PANTHER" id="PTHR34853">
    <property type="match status" value="1"/>
</dbReference>
<reference evidence="1 2" key="1">
    <citation type="submission" date="2018-05" db="EMBL/GenBank/DDBJ databases">
        <title>Evolution of GPA BGCs.</title>
        <authorList>
            <person name="Waglechner N."/>
            <person name="Wright G.D."/>
        </authorList>
    </citation>
    <scope>NUCLEOTIDE SEQUENCE [LARGE SCALE GENOMIC DNA]</scope>
    <source>
        <strain evidence="1 2">A82846</strain>
    </source>
</reference>
<dbReference type="Gene3D" id="3.40.50.1820">
    <property type="entry name" value="alpha/beta hydrolase"/>
    <property type="match status" value="2"/>
</dbReference>
<dbReference type="InterPro" id="IPR005152">
    <property type="entry name" value="Lipase_secreted"/>
</dbReference>
<dbReference type="SUPFAM" id="SSF53474">
    <property type="entry name" value="alpha/beta-Hydrolases"/>
    <property type="match status" value="1"/>
</dbReference>
<dbReference type="GO" id="GO:0016042">
    <property type="term" value="P:lipid catabolic process"/>
    <property type="evidence" value="ECO:0007669"/>
    <property type="project" value="InterPro"/>
</dbReference>
<comment type="caution">
    <text evidence="1">The sequence shown here is derived from an EMBL/GenBank/DDBJ whole genome shotgun (WGS) entry which is preliminary data.</text>
</comment>
<sequence length="566" mass="60631">MERADSGVQHELTALQLHGVPALLQRAAAGQQQTEQVLRGGRDRRWHRPDLNPVVANDVAGAQQSEAVRPQLGVVTRPGAHQYGVARMTSRVGVQVAGHQRAVLSVFYRHRTPPAVHRGTTIVRCLTRRITTFAGCSLGGRGCPCPGLFASPANGGLMRLKITSKAVVAAMTMSVIVVCNSAVAQPAVAALDSPKGGPSGTGFWTAVPEQVPAEAKPGDVLWVQRRTDAPRAARGWNVVYVSEIQPGLKKYVSGQIFAPNRLSARPRDVVLWNHPTAGMTDDCAPSRQTLNTAEPDLTNTNVIPAIQALMDAGHLVVASDYPGLGVAGPEYYMAGDPNAKAALDLVRAARNVPELRASARFVQYGWSQGGQTSQHVDAIASSYAPELRPMGTGLIAPATRIRDLTLNSMRHKGLGGYVIATLRGIQAAHPSLRFRDFLTAEAMEALPILADGCWDMWSRGSMLVDPYQPDAMAADRAWSKAMAAIDDFHPAGTMPYAIFQGADDDTVPPAFTRREREVLCTAGSRVLYTEVAGRDHGSIVADAAKALPRWFADRFAGRPAPDNCSS</sequence>
<dbReference type="AlphaFoldDB" id="A0A428Z2T0"/>
<dbReference type="InterPro" id="IPR029058">
    <property type="entry name" value="AB_hydrolase_fold"/>
</dbReference>
<name>A0A428Z2T0_KIBAR</name>
<dbReference type="GO" id="GO:0004806">
    <property type="term" value="F:triacylglycerol lipase activity"/>
    <property type="evidence" value="ECO:0007669"/>
    <property type="project" value="InterPro"/>
</dbReference>
<dbReference type="EMBL" id="QHKI01000031">
    <property type="protein sequence ID" value="RSM79982.1"/>
    <property type="molecule type" value="Genomic_DNA"/>
</dbReference>
<evidence type="ECO:0000313" key="1">
    <source>
        <dbReference type="EMBL" id="RSM79982.1"/>
    </source>
</evidence>
<dbReference type="PANTHER" id="PTHR34853:SF1">
    <property type="entry name" value="LIPASE 5"/>
    <property type="match status" value="1"/>
</dbReference>
<proteinExistence type="predicted"/>
<evidence type="ECO:0008006" key="3">
    <source>
        <dbReference type="Google" id="ProtNLM"/>
    </source>
</evidence>
<gene>
    <name evidence="1" type="ORF">DMH04_30745</name>
</gene>
<dbReference type="Pfam" id="PF03583">
    <property type="entry name" value="LIP"/>
    <property type="match status" value="1"/>
</dbReference>
<dbReference type="Proteomes" id="UP000287547">
    <property type="component" value="Unassembled WGS sequence"/>
</dbReference>
<accession>A0A428Z2T0</accession>
<protein>
    <recommendedName>
        <fullName evidence="3">Lipase</fullName>
    </recommendedName>
</protein>
<evidence type="ECO:0000313" key="2">
    <source>
        <dbReference type="Proteomes" id="UP000287547"/>
    </source>
</evidence>